<dbReference type="Gene3D" id="3.40.50.300">
    <property type="entry name" value="P-loop containing nucleotide triphosphate hydrolases"/>
    <property type="match status" value="1"/>
</dbReference>
<accession>A0A0Z8ET60</accession>
<feature type="domain" description="TraG P-loop" evidence="1">
    <location>
        <begin position="454"/>
        <end position="749"/>
    </location>
</feature>
<name>A0A0Z8ET60_STRSU</name>
<dbReference type="Pfam" id="PF19044">
    <property type="entry name" value="P-loop_TraG"/>
    <property type="match status" value="1"/>
</dbReference>
<dbReference type="PANTHER" id="PTHR30121:SF6">
    <property type="entry name" value="SLR6007 PROTEIN"/>
    <property type="match status" value="1"/>
</dbReference>
<dbReference type="RefSeq" id="WP_044687989.1">
    <property type="nucleotide sequence ID" value="NZ_CEEW01000036.1"/>
</dbReference>
<dbReference type="InterPro" id="IPR051162">
    <property type="entry name" value="T4SS_component"/>
</dbReference>
<dbReference type="NCBIfam" id="NF045971">
    <property type="entry name" value="conju_CD1110"/>
    <property type="match status" value="1"/>
</dbReference>
<dbReference type="InterPro" id="IPR043964">
    <property type="entry name" value="P-loop_TraG"/>
</dbReference>
<dbReference type="InterPro" id="IPR027417">
    <property type="entry name" value="P-loop_NTPase"/>
</dbReference>
<evidence type="ECO:0000259" key="1">
    <source>
        <dbReference type="Pfam" id="PF19044"/>
    </source>
</evidence>
<dbReference type="PANTHER" id="PTHR30121">
    <property type="entry name" value="UNCHARACTERIZED PROTEIN YJGR-RELATED"/>
    <property type="match status" value="1"/>
</dbReference>
<dbReference type="Proteomes" id="UP000073434">
    <property type="component" value="Unassembled WGS sequence"/>
</dbReference>
<dbReference type="Gene3D" id="1.10.8.730">
    <property type="match status" value="1"/>
</dbReference>
<dbReference type="AlphaFoldDB" id="A0A0Z8ET60"/>
<gene>
    <name evidence="2" type="ORF">ERS132385_01415</name>
</gene>
<dbReference type="SUPFAM" id="SSF52540">
    <property type="entry name" value="P-loop containing nucleoside triphosphate hydrolases"/>
    <property type="match status" value="1"/>
</dbReference>
<protein>
    <submittedName>
        <fullName evidence="2">TrsE-like protein</fullName>
    </submittedName>
</protein>
<organism evidence="2 3">
    <name type="scientific">Streptococcus suis</name>
    <dbReference type="NCBI Taxonomy" id="1307"/>
    <lineage>
        <taxon>Bacteria</taxon>
        <taxon>Bacillati</taxon>
        <taxon>Bacillota</taxon>
        <taxon>Bacilli</taxon>
        <taxon>Lactobacillales</taxon>
        <taxon>Streptococcaceae</taxon>
        <taxon>Streptococcus</taxon>
    </lineage>
</organism>
<evidence type="ECO:0000313" key="3">
    <source>
        <dbReference type="Proteomes" id="UP000073434"/>
    </source>
</evidence>
<reference evidence="2 3" key="1">
    <citation type="submission" date="2016-02" db="EMBL/GenBank/DDBJ databases">
        <authorList>
            <consortium name="Pathogen Informatics"/>
        </authorList>
    </citation>
    <scope>NUCLEOTIDE SEQUENCE [LARGE SCALE GENOMIC DNA]</scope>
    <source>
        <strain evidence="2 3">LSS23</strain>
    </source>
</reference>
<sequence>MNLFSRKPSQKLTISEKERAQRLYRQMSATTQNTINYTSLYEKGLMHVTGDCYSMTYQLGDVSYVTAQHEERLDIVETYANVFNSVGADTTIQLLVLNRKIQSDVLENILYTPEGDKHDIYRQELNAIFNERFQASTHNFETLKYLTISQPAIDREQAYIQLQDLGTTITNEFQNIDVTCQELDGLERLKIFAMLLRNQSVLTYNYQDIVNSGLTSKSFIAPNRIKIFENYMQIDEEFAKVMYIRPDQYPSFMSDRLIRSLTTLGIEMAITVQGSPYEDTEALQRINNTSAAVRKDKLKSQRLAANQGVDGQLLTSLSTNATEQATDQWREEITDNDQKAFSGLIAVFFKADSKEQLAQFEHKIQASVRKLQTEFSDVYAYQEEGLNTILPIGVTFLDIRQRFKRDMTTANLATQIPFMNVDLHSKSPNALYYGQNKLSKNIITLDRKRDLNTSSGMVLGTSGAGKGMSVKGMEVIPSRLKYPNERILVVDPEDEYSEICEEFDGQVIDLSIGSNTHINLLDLPDQSKLDSEDREDLIGYKSNLLMGIFETILGEVTDEQFGLIDRVTKAVYSQYEKPTLKEWHRIMREQPEAEADNLALKLEIYAIGSQNIFAHQTNVNLDSNFITFNLKKLTGKLKPFALLVLQDYIWNQVVDSQGKQTIRLYWDEMQLQFRYQEQAIFFTELWSRIRKYGAIATGITQNPETLTASEEGRKLLSNSEFFILLRMKQEDIKALRKIIRLTDEQARTLENADKGTGLIYAEGTVVPFENSIPKHTKLYQLIQTDSYT</sequence>
<evidence type="ECO:0000313" key="2">
    <source>
        <dbReference type="EMBL" id="CYU67678.1"/>
    </source>
</evidence>
<dbReference type="EMBL" id="FIFW01000014">
    <property type="protein sequence ID" value="CYU67678.1"/>
    <property type="molecule type" value="Genomic_DNA"/>
</dbReference>
<proteinExistence type="predicted"/>